<dbReference type="GO" id="GO:0000976">
    <property type="term" value="F:transcription cis-regulatory region binding"/>
    <property type="evidence" value="ECO:0007669"/>
    <property type="project" value="TreeGrafter"/>
</dbReference>
<dbReference type="GO" id="GO:0003700">
    <property type="term" value="F:DNA-binding transcription factor activity"/>
    <property type="evidence" value="ECO:0007669"/>
    <property type="project" value="TreeGrafter"/>
</dbReference>
<evidence type="ECO:0000256" key="1">
    <source>
        <dbReference type="ARBA" id="ARBA00023015"/>
    </source>
</evidence>
<feature type="region of interest" description="Disordered" evidence="5">
    <location>
        <begin position="1"/>
        <end position="21"/>
    </location>
</feature>
<comment type="caution">
    <text evidence="7">The sequence shown here is derived from an EMBL/GenBank/DDBJ whole genome shotgun (WGS) entry which is preliminary data.</text>
</comment>
<evidence type="ECO:0000256" key="3">
    <source>
        <dbReference type="ARBA" id="ARBA00023163"/>
    </source>
</evidence>
<dbReference type="PROSITE" id="PS50977">
    <property type="entry name" value="HTH_TETR_2"/>
    <property type="match status" value="1"/>
</dbReference>
<evidence type="ECO:0000313" key="7">
    <source>
        <dbReference type="EMBL" id="KMS75963.1"/>
    </source>
</evidence>
<keyword evidence="1" id="KW-0805">Transcription regulation</keyword>
<name>A0A0J7ZLF7_STRVR</name>
<accession>A0A0J7ZLF7</accession>
<organism evidence="7 8">
    <name type="scientific">Streptomyces viridochromogenes</name>
    <dbReference type="NCBI Taxonomy" id="1938"/>
    <lineage>
        <taxon>Bacteria</taxon>
        <taxon>Bacillati</taxon>
        <taxon>Actinomycetota</taxon>
        <taxon>Actinomycetes</taxon>
        <taxon>Kitasatosporales</taxon>
        <taxon>Streptomycetaceae</taxon>
        <taxon>Streptomyces</taxon>
    </lineage>
</organism>
<evidence type="ECO:0000256" key="5">
    <source>
        <dbReference type="SAM" id="MobiDB-lite"/>
    </source>
</evidence>
<dbReference type="SUPFAM" id="SSF46689">
    <property type="entry name" value="Homeodomain-like"/>
    <property type="match status" value="1"/>
</dbReference>
<dbReference type="Pfam" id="PF00440">
    <property type="entry name" value="TetR_N"/>
    <property type="match status" value="1"/>
</dbReference>
<dbReference type="Gene3D" id="1.10.357.10">
    <property type="entry name" value="Tetracycline Repressor, domain 2"/>
    <property type="match status" value="1"/>
</dbReference>
<dbReference type="EMBL" id="LFNT01000005">
    <property type="protein sequence ID" value="KMS75963.1"/>
    <property type="molecule type" value="Genomic_DNA"/>
</dbReference>
<dbReference type="PANTHER" id="PTHR30055:SF234">
    <property type="entry name" value="HTH-TYPE TRANSCRIPTIONAL REGULATOR BETI"/>
    <property type="match status" value="1"/>
</dbReference>
<feature type="region of interest" description="Disordered" evidence="5">
    <location>
        <begin position="223"/>
        <end position="273"/>
    </location>
</feature>
<dbReference type="InterPro" id="IPR009057">
    <property type="entry name" value="Homeodomain-like_sf"/>
</dbReference>
<dbReference type="RefSeq" id="WP_048580201.1">
    <property type="nucleotide sequence ID" value="NZ_LFNT01000005.1"/>
</dbReference>
<evidence type="ECO:0000259" key="6">
    <source>
        <dbReference type="PROSITE" id="PS50977"/>
    </source>
</evidence>
<dbReference type="OrthoDB" id="4530117at2"/>
<dbReference type="PANTHER" id="PTHR30055">
    <property type="entry name" value="HTH-TYPE TRANSCRIPTIONAL REGULATOR RUTR"/>
    <property type="match status" value="1"/>
</dbReference>
<dbReference type="Proteomes" id="UP000037432">
    <property type="component" value="Unassembled WGS sequence"/>
</dbReference>
<dbReference type="PRINTS" id="PR00455">
    <property type="entry name" value="HTHTETR"/>
</dbReference>
<dbReference type="InterPro" id="IPR001647">
    <property type="entry name" value="HTH_TetR"/>
</dbReference>
<keyword evidence="3" id="KW-0804">Transcription</keyword>
<reference evidence="7 8" key="1">
    <citation type="submission" date="2015-06" db="EMBL/GenBank/DDBJ databases">
        <authorList>
            <person name="Ju K.-S."/>
            <person name="Doroghazi J.R."/>
            <person name="Metcalf W.W."/>
        </authorList>
    </citation>
    <scope>NUCLEOTIDE SEQUENCE [LARGE SCALE GENOMIC DNA]</scope>
    <source>
        <strain evidence="7 8">NRRL 3414</strain>
    </source>
</reference>
<sequence>MSAVPTESVETPEPAWRQRAVERSTRAAKLRAEQRVQRFLDAAQELIADKGTTDFTVQEVVERSRQSLRSFYQHFDGKHELLLALFEDALSKSAAALREQVAAGQDPLERLKIAVEWLYDASKPREGRQSPLFTDFAVQLLVTHPDQVASAHVPLVDFFTEMVEEAVETGQAVAPKPRRTASLIMQTAMFTAQAPSARVGAHPSPITVEEVWAFCLGGISGGPTPDGAPATAPSAKKASARTGTKKKASAKKSASATTAAAKTGAAASPRRRG</sequence>
<evidence type="ECO:0000313" key="8">
    <source>
        <dbReference type="Proteomes" id="UP000037432"/>
    </source>
</evidence>
<dbReference type="AlphaFoldDB" id="A0A0J7ZLF7"/>
<dbReference type="Gene3D" id="1.10.10.60">
    <property type="entry name" value="Homeodomain-like"/>
    <property type="match status" value="1"/>
</dbReference>
<feature type="domain" description="HTH tetR-type" evidence="6">
    <location>
        <begin position="33"/>
        <end position="93"/>
    </location>
</feature>
<protein>
    <submittedName>
        <fullName evidence="7">TetR family transcriptional regulator</fullName>
    </submittedName>
</protein>
<evidence type="ECO:0000256" key="4">
    <source>
        <dbReference type="PROSITE-ProRule" id="PRU00335"/>
    </source>
</evidence>
<proteinExistence type="predicted"/>
<dbReference type="InterPro" id="IPR050109">
    <property type="entry name" value="HTH-type_TetR-like_transc_reg"/>
</dbReference>
<evidence type="ECO:0000256" key="2">
    <source>
        <dbReference type="ARBA" id="ARBA00023125"/>
    </source>
</evidence>
<feature type="compositionally biased region" description="Low complexity" evidence="5">
    <location>
        <begin position="223"/>
        <end position="242"/>
    </location>
</feature>
<feature type="compositionally biased region" description="Low complexity" evidence="5">
    <location>
        <begin position="251"/>
        <end position="273"/>
    </location>
</feature>
<gene>
    <name evidence="7" type="ORF">ACM01_06945</name>
</gene>
<keyword evidence="2 4" id="KW-0238">DNA-binding</keyword>
<dbReference type="PATRIC" id="fig|1938.3.peg.521"/>
<feature type="DNA-binding region" description="H-T-H motif" evidence="4">
    <location>
        <begin position="56"/>
        <end position="75"/>
    </location>
</feature>